<dbReference type="GO" id="GO:0008967">
    <property type="term" value="F:phosphoglycolate phosphatase activity"/>
    <property type="evidence" value="ECO:0007669"/>
    <property type="project" value="TreeGrafter"/>
</dbReference>
<keyword evidence="1" id="KW-0479">Metal-binding</keyword>
<dbReference type="GO" id="GO:0006281">
    <property type="term" value="P:DNA repair"/>
    <property type="evidence" value="ECO:0007669"/>
    <property type="project" value="TreeGrafter"/>
</dbReference>
<dbReference type="NCBIfam" id="TIGR01549">
    <property type="entry name" value="HAD-SF-IA-v1"/>
    <property type="match status" value="1"/>
</dbReference>
<evidence type="ECO:0000256" key="2">
    <source>
        <dbReference type="ARBA" id="ARBA00022801"/>
    </source>
</evidence>
<evidence type="ECO:0000313" key="6">
    <source>
        <dbReference type="Proteomes" id="UP000248745"/>
    </source>
</evidence>
<dbReference type="InterPro" id="IPR041492">
    <property type="entry name" value="HAD_2"/>
</dbReference>
<gene>
    <name evidence="5" type="ORF">DN068_12145</name>
</gene>
<evidence type="ECO:0000256" key="1">
    <source>
        <dbReference type="ARBA" id="ARBA00022723"/>
    </source>
</evidence>
<dbReference type="Proteomes" id="UP000248745">
    <property type="component" value="Unassembled WGS sequence"/>
</dbReference>
<dbReference type="GO" id="GO:0005829">
    <property type="term" value="C:cytosol"/>
    <property type="evidence" value="ECO:0007669"/>
    <property type="project" value="TreeGrafter"/>
</dbReference>
<dbReference type="InterPro" id="IPR023214">
    <property type="entry name" value="HAD_sf"/>
</dbReference>
<keyword evidence="4" id="KW-0119">Carbohydrate metabolism</keyword>
<organism evidence="5 6">
    <name type="scientific">Taibaiella soli</name>
    <dbReference type="NCBI Taxonomy" id="1649169"/>
    <lineage>
        <taxon>Bacteria</taxon>
        <taxon>Pseudomonadati</taxon>
        <taxon>Bacteroidota</taxon>
        <taxon>Chitinophagia</taxon>
        <taxon>Chitinophagales</taxon>
        <taxon>Chitinophagaceae</taxon>
        <taxon>Taibaiella</taxon>
    </lineage>
</organism>
<dbReference type="PANTHER" id="PTHR43434">
    <property type="entry name" value="PHOSPHOGLYCOLATE PHOSPHATASE"/>
    <property type="match status" value="1"/>
</dbReference>
<sequence>MGGFIFDLDQTLVDSSVAEMHRQARDWSKVYELIPEFHIYDGMLELLNKIVAKGYALSIVTASPSTYCQRVIEHFRLPFTVAVCYHDTQKRKPHPEPILLACERMAISPSKVISIGDRDIDIVASRSANVFSIGALWGSSISDRQKLIESKPNLIFTSPAELMDFLVLKGKI</sequence>
<proteinExistence type="predicted"/>
<evidence type="ECO:0000313" key="5">
    <source>
        <dbReference type="EMBL" id="PZF72610.1"/>
    </source>
</evidence>
<name>A0A2W2AK35_9BACT</name>
<dbReference type="InterPro" id="IPR050155">
    <property type="entry name" value="HAD-like_hydrolase_sf"/>
</dbReference>
<evidence type="ECO:0008006" key="7">
    <source>
        <dbReference type="Google" id="ProtNLM"/>
    </source>
</evidence>
<evidence type="ECO:0000256" key="4">
    <source>
        <dbReference type="ARBA" id="ARBA00023277"/>
    </source>
</evidence>
<protein>
    <recommendedName>
        <fullName evidence="7">HAD family hydrolase</fullName>
    </recommendedName>
</protein>
<comment type="caution">
    <text evidence="5">The sequence shown here is derived from an EMBL/GenBank/DDBJ whole genome shotgun (WGS) entry which is preliminary data.</text>
</comment>
<dbReference type="OrthoDB" id="9807630at2"/>
<dbReference type="RefSeq" id="WP_110999201.1">
    <property type="nucleotide sequence ID" value="NZ_QKTW01000017.1"/>
</dbReference>
<dbReference type="PANTHER" id="PTHR43434:SF23">
    <property type="entry name" value="PHOSPHOGLYCOLATE PHOSPHATASE"/>
    <property type="match status" value="1"/>
</dbReference>
<keyword evidence="3" id="KW-0460">Magnesium</keyword>
<dbReference type="Gene3D" id="3.40.50.1000">
    <property type="entry name" value="HAD superfamily/HAD-like"/>
    <property type="match status" value="1"/>
</dbReference>
<keyword evidence="6" id="KW-1185">Reference proteome</keyword>
<dbReference type="EMBL" id="QKTW01000017">
    <property type="protein sequence ID" value="PZF72610.1"/>
    <property type="molecule type" value="Genomic_DNA"/>
</dbReference>
<dbReference type="InterPro" id="IPR036412">
    <property type="entry name" value="HAD-like_sf"/>
</dbReference>
<evidence type="ECO:0000256" key="3">
    <source>
        <dbReference type="ARBA" id="ARBA00022842"/>
    </source>
</evidence>
<dbReference type="GO" id="GO:0046872">
    <property type="term" value="F:metal ion binding"/>
    <property type="evidence" value="ECO:0007669"/>
    <property type="project" value="UniProtKB-KW"/>
</dbReference>
<dbReference type="SUPFAM" id="SSF56784">
    <property type="entry name" value="HAD-like"/>
    <property type="match status" value="1"/>
</dbReference>
<dbReference type="SFLD" id="SFLDG01129">
    <property type="entry name" value="C1.5:_HAD__Beta-PGM__Phosphata"/>
    <property type="match status" value="1"/>
</dbReference>
<dbReference type="InterPro" id="IPR006549">
    <property type="entry name" value="HAD-SF_hydro_IIIA"/>
</dbReference>
<accession>A0A2W2AK35</accession>
<reference evidence="5 6" key="1">
    <citation type="submission" date="2018-06" db="EMBL/GenBank/DDBJ databases">
        <title>Mucibacter soli gen. nov., sp. nov., a new member of the family Chitinophagaceae producing mucin.</title>
        <authorList>
            <person name="Kim M.-K."/>
            <person name="Park S."/>
            <person name="Kim T.-S."/>
            <person name="Joung Y."/>
            <person name="Han J.-H."/>
            <person name="Kim S.B."/>
        </authorList>
    </citation>
    <scope>NUCLEOTIDE SEQUENCE [LARGE SCALE GENOMIC DNA]</scope>
    <source>
        <strain evidence="5 6">R1-15</strain>
    </source>
</reference>
<dbReference type="AlphaFoldDB" id="A0A2W2AK35"/>
<dbReference type="SFLD" id="SFLDS00003">
    <property type="entry name" value="Haloacid_Dehalogenase"/>
    <property type="match status" value="1"/>
</dbReference>
<keyword evidence="2" id="KW-0378">Hydrolase</keyword>
<dbReference type="InterPro" id="IPR006439">
    <property type="entry name" value="HAD-SF_hydro_IA"/>
</dbReference>
<dbReference type="NCBIfam" id="TIGR01662">
    <property type="entry name" value="HAD-SF-IIIA"/>
    <property type="match status" value="1"/>
</dbReference>
<dbReference type="Pfam" id="PF13419">
    <property type="entry name" value="HAD_2"/>
    <property type="match status" value="1"/>
</dbReference>